<evidence type="ECO:0000256" key="1">
    <source>
        <dbReference type="SAM" id="MobiDB-lite"/>
    </source>
</evidence>
<dbReference type="AlphaFoldDB" id="A0A0K9GPR3"/>
<dbReference type="Proteomes" id="UP000037146">
    <property type="component" value="Unassembled WGS sequence"/>
</dbReference>
<protein>
    <submittedName>
        <fullName evidence="2">Uncharacterized protein</fullName>
    </submittedName>
</protein>
<gene>
    <name evidence="2" type="ORF">AC625_03475</name>
</gene>
<evidence type="ECO:0000313" key="3">
    <source>
        <dbReference type="Proteomes" id="UP000037146"/>
    </source>
</evidence>
<comment type="caution">
    <text evidence="2">The sequence shown here is derived from an EMBL/GenBank/DDBJ whole genome shotgun (WGS) entry which is preliminary data.</text>
</comment>
<sequence>MIVANMKPILLPFLSFDQAIVPTIYPCKPRVKIVNGAQNVQPEIKSNTPIPTASAMAPFLGPNKNRSSQ</sequence>
<name>A0A0K9GPR3_9BACI</name>
<keyword evidence="3" id="KW-1185">Reference proteome</keyword>
<accession>A0A0K9GPR3</accession>
<feature type="region of interest" description="Disordered" evidence="1">
    <location>
        <begin position="43"/>
        <end position="69"/>
    </location>
</feature>
<proteinExistence type="predicted"/>
<reference evidence="3" key="1">
    <citation type="submission" date="2015-07" db="EMBL/GenBank/DDBJ databases">
        <title>Genome sequencing project for genomic taxonomy and phylogenomics of Bacillus-like bacteria.</title>
        <authorList>
            <person name="Liu B."/>
            <person name="Wang J."/>
            <person name="Zhu Y."/>
            <person name="Liu G."/>
            <person name="Chen Q."/>
            <person name="Chen Z."/>
            <person name="Lan J."/>
            <person name="Che J."/>
            <person name="Ge C."/>
            <person name="Shi H."/>
            <person name="Pan Z."/>
            <person name="Liu X."/>
        </authorList>
    </citation>
    <scope>NUCLEOTIDE SEQUENCE [LARGE SCALE GENOMIC DNA]</scope>
    <source>
        <strain evidence="3">FJAT-27997</strain>
    </source>
</reference>
<dbReference type="EMBL" id="LFZW01000001">
    <property type="protein sequence ID" value="KMY48684.1"/>
    <property type="molecule type" value="Genomic_DNA"/>
</dbReference>
<evidence type="ECO:0000313" key="2">
    <source>
        <dbReference type="EMBL" id="KMY48684.1"/>
    </source>
</evidence>
<organism evidence="2 3">
    <name type="scientific">Peribacillus loiseleuriae</name>
    <dbReference type="NCBI Taxonomy" id="1679170"/>
    <lineage>
        <taxon>Bacteria</taxon>
        <taxon>Bacillati</taxon>
        <taxon>Bacillota</taxon>
        <taxon>Bacilli</taxon>
        <taxon>Bacillales</taxon>
        <taxon>Bacillaceae</taxon>
        <taxon>Peribacillus</taxon>
    </lineage>
</organism>